<evidence type="ECO:0000313" key="3">
    <source>
        <dbReference type="Proteomes" id="UP000273828"/>
    </source>
</evidence>
<proteinExistence type="predicted"/>
<feature type="compositionally biased region" description="Basic and acidic residues" evidence="1">
    <location>
        <begin position="129"/>
        <end position="142"/>
    </location>
</feature>
<accession>A0A3N6MUY1</accession>
<dbReference type="EMBL" id="REFY01000004">
    <property type="protein sequence ID" value="RQG89212.1"/>
    <property type="molecule type" value="Genomic_DNA"/>
</dbReference>
<organism evidence="2 3">
    <name type="scientific">Natrarchaeobius halalkaliphilus</name>
    <dbReference type="NCBI Taxonomy" id="1679091"/>
    <lineage>
        <taxon>Archaea</taxon>
        <taxon>Methanobacteriati</taxon>
        <taxon>Methanobacteriota</taxon>
        <taxon>Stenosarchaea group</taxon>
        <taxon>Halobacteria</taxon>
        <taxon>Halobacteriales</taxon>
        <taxon>Natrialbaceae</taxon>
        <taxon>Natrarchaeobius</taxon>
    </lineage>
</organism>
<dbReference type="Proteomes" id="UP000273828">
    <property type="component" value="Unassembled WGS sequence"/>
</dbReference>
<sequence>MGYACPVCDAEQADAVHLANHLAVTASVGREDHLEWLDDHAPDWADRSPAELGAIVSAEAPEIETPSFDDSGHAHGATHEPGRPSGFEDGLAGQRRATERGDLTTEAAGVLEEARRLTRRMAASSGSDDGDHGESETGRSTDEPSEGDGNENA</sequence>
<name>A0A3N6MUY1_9EURY</name>
<gene>
    <name evidence="2" type="ORF">EA462_12665</name>
</gene>
<feature type="compositionally biased region" description="Acidic residues" evidence="1">
    <location>
        <begin position="143"/>
        <end position="153"/>
    </location>
</feature>
<dbReference type="OrthoDB" id="342503at2157"/>
<dbReference type="AlphaFoldDB" id="A0A3N6MUY1"/>
<keyword evidence="3" id="KW-1185">Reference proteome</keyword>
<reference evidence="2 3" key="1">
    <citation type="submission" date="2018-10" db="EMBL/GenBank/DDBJ databases">
        <title>Natrarchaeobius chitinivorans gen. nov., sp. nov., and Natrarchaeobius haloalkaliphilus sp. nov., alkaliphilic, chitin-utilizing haloarchaea from hypersaline alkaline lakes.</title>
        <authorList>
            <person name="Sorokin D.Y."/>
            <person name="Elcheninov A.G."/>
            <person name="Kostrikina N.A."/>
            <person name="Bale N.J."/>
            <person name="Sinninghe Damste J.S."/>
            <person name="Khijniak T.V."/>
            <person name="Kublanov I.V."/>
            <person name="Toshchakov S.V."/>
        </authorList>
    </citation>
    <scope>NUCLEOTIDE SEQUENCE [LARGE SCALE GENOMIC DNA]</scope>
    <source>
        <strain evidence="2 3">AArcht-Sl</strain>
    </source>
</reference>
<evidence type="ECO:0000313" key="2">
    <source>
        <dbReference type="EMBL" id="RQG89212.1"/>
    </source>
</evidence>
<feature type="compositionally biased region" description="Basic and acidic residues" evidence="1">
    <location>
        <begin position="70"/>
        <end position="82"/>
    </location>
</feature>
<evidence type="ECO:0000256" key="1">
    <source>
        <dbReference type="SAM" id="MobiDB-lite"/>
    </source>
</evidence>
<dbReference type="RefSeq" id="WP_124178904.1">
    <property type="nucleotide sequence ID" value="NZ_REFY01000004.1"/>
</dbReference>
<protein>
    <submittedName>
        <fullName evidence="2">Uncharacterized protein</fullName>
    </submittedName>
</protein>
<dbReference type="Pfam" id="PF19126">
    <property type="entry name" value="DUF5810"/>
    <property type="match status" value="1"/>
</dbReference>
<feature type="region of interest" description="Disordered" evidence="1">
    <location>
        <begin position="45"/>
        <end position="153"/>
    </location>
</feature>
<comment type="caution">
    <text evidence="2">The sequence shown here is derived from an EMBL/GenBank/DDBJ whole genome shotgun (WGS) entry which is preliminary data.</text>
</comment>
<dbReference type="InterPro" id="IPR043833">
    <property type="entry name" value="DUF5810"/>
</dbReference>